<dbReference type="STRING" id="7260.B4N3X3"/>
<dbReference type="PANTHER" id="PTHR21115">
    <property type="entry name" value="GH06117P-RELATED"/>
    <property type="match status" value="1"/>
</dbReference>
<name>B4N3X3_DROWI</name>
<dbReference type="Proteomes" id="UP000007798">
    <property type="component" value="Unassembled WGS sequence"/>
</dbReference>
<dbReference type="EMBL" id="CH964095">
    <property type="protein sequence ID" value="EDW79328.2"/>
    <property type="molecule type" value="Genomic_DNA"/>
</dbReference>
<feature type="domain" description="DUF4781" evidence="1">
    <location>
        <begin position="123"/>
        <end position="428"/>
    </location>
</feature>
<dbReference type="PANTHER" id="PTHR21115:SF0">
    <property type="entry name" value="GH06117P-RELATED"/>
    <property type="match status" value="1"/>
</dbReference>
<dbReference type="AlphaFoldDB" id="B4N3X3"/>
<protein>
    <recommendedName>
        <fullName evidence="1">DUF4781 domain-containing protein</fullName>
    </recommendedName>
</protein>
<dbReference type="eggNOG" id="ENOG502S29Y">
    <property type="taxonomic scope" value="Eukaryota"/>
</dbReference>
<proteinExistence type="predicted"/>
<accession>B4N3X3</accession>
<evidence type="ECO:0000313" key="2">
    <source>
        <dbReference type="EMBL" id="EDW79328.2"/>
    </source>
</evidence>
<dbReference type="HOGENOM" id="CLU_033017_0_0_1"/>
<gene>
    <name evidence="2" type="primary">Dwil\GK25321</name>
    <name evidence="2" type="ORF">Dwil_GK25321</name>
</gene>
<reference evidence="2 3" key="1">
    <citation type="journal article" date="2007" name="Nature">
        <title>Evolution of genes and genomes on the Drosophila phylogeny.</title>
        <authorList>
            <consortium name="Drosophila 12 Genomes Consortium"/>
            <person name="Clark A.G."/>
            <person name="Eisen M.B."/>
            <person name="Smith D.R."/>
            <person name="Bergman C.M."/>
            <person name="Oliver B."/>
            <person name="Markow T.A."/>
            <person name="Kaufman T.C."/>
            <person name="Kellis M."/>
            <person name="Gelbart W."/>
            <person name="Iyer V.N."/>
            <person name="Pollard D.A."/>
            <person name="Sackton T.B."/>
            <person name="Larracuente A.M."/>
            <person name="Singh N.D."/>
            <person name="Abad J.P."/>
            <person name="Abt D.N."/>
            <person name="Adryan B."/>
            <person name="Aguade M."/>
            <person name="Akashi H."/>
            <person name="Anderson W.W."/>
            <person name="Aquadro C.F."/>
            <person name="Ardell D.H."/>
            <person name="Arguello R."/>
            <person name="Artieri C.G."/>
            <person name="Barbash D.A."/>
            <person name="Barker D."/>
            <person name="Barsanti P."/>
            <person name="Batterham P."/>
            <person name="Batzoglou S."/>
            <person name="Begun D."/>
            <person name="Bhutkar A."/>
            <person name="Blanco E."/>
            <person name="Bosak S.A."/>
            <person name="Bradley R.K."/>
            <person name="Brand A.D."/>
            <person name="Brent M.R."/>
            <person name="Brooks A.N."/>
            <person name="Brown R.H."/>
            <person name="Butlin R.K."/>
            <person name="Caggese C."/>
            <person name="Calvi B.R."/>
            <person name="Bernardo de Carvalho A."/>
            <person name="Caspi A."/>
            <person name="Castrezana S."/>
            <person name="Celniker S.E."/>
            <person name="Chang J.L."/>
            <person name="Chapple C."/>
            <person name="Chatterji S."/>
            <person name="Chinwalla A."/>
            <person name="Civetta A."/>
            <person name="Clifton S.W."/>
            <person name="Comeron J.M."/>
            <person name="Costello J.C."/>
            <person name="Coyne J.A."/>
            <person name="Daub J."/>
            <person name="David R.G."/>
            <person name="Delcher A.L."/>
            <person name="Delehaunty K."/>
            <person name="Do C.B."/>
            <person name="Ebling H."/>
            <person name="Edwards K."/>
            <person name="Eickbush T."/>
            <person name="Evans J.D."/>
            <person name="Filipski A."/>
            <person name="Findeiss S."/>
            <person name="Freyhult E."/>
            <person name="Fulton L."/>
            <person name="Fulton R."/>
            <person name="Garcia A.C."/>
            <person name="Gardiner A."/>
            <person name="Garfield D.A."/>
            <person name="Garvin B.E."/>
            <person name="Gibson G."/>
            <person name="Gilbert D."/>
            <person name="Gnerre S."/>
            <person name="Godfrey J."/>
            <person name="Good R."/>
            <person name="Gotea V."/>
            <person name="Gravely B."/>
            <person name="Greenberg A.J."/>
            <person name="Griffiths-Jones S."/>
            <person name="Gross S."/>
            <person name="Guigo R."/>
            <person name="Gustafson E.A."/>
            <person name="Haerty W."/>
            <person name="Hahn M.W."/>
            <person name="Halligan D.L."/>
            <person name="Halpern A.L."/>
            <person name="Halter G.M."/>
            <person name="Han M.V."/>
            <person name="Heger A."/>
            <person name="Hillier L."/>
            <person name="Hinrichs A.S."/>
            <person name="Holmes I."/>
            <person name="Hoskins R.A."/>
            <person name="Hubisz M.J."/>
            <person name="Hultmark D."/>
            <person name="Huntley M.A."/>
            <person name="Jaffe D.B."/>
            <person name="Jagadeeshan S."/>
            <person name="Jeck W.R."/>
            <person name="Johnson J."/>
            <person name="Jones C.D."/>
            <person name="Jordan W.C."/>
            <person name="Karpen G.H."/>
            <person name="Kataoka E."/>
            <person name="Keightley P.D."/>
            <person name="Kheradpour P."/>
            <person name="Kirkness E.F."/>
            <person name="Koerich L.B."/>
            <person name="Kristiansen K."/>
            <person name="Kudrna D."/>
            <person name="Kulathinal R.J."/>
            <person name="Kumar S."/>
            <person name="Kwok R."/>
            <person name="Lander E."/>
            <person name="Langley C.H."/>
            <person name="Lapoint R."/>
            <person name="Lazzaro B.P."/>
            <person name="Lee S.J."/>
            <person name="Levesque L."/>
            <person name="Li R."/>
            <person name="Lin C.F."/>
            <person name="Lin M.F."/>
            <person name="Lindblad-Toh K."/>
            <person name="Llopart A."/>
            <person name="Long M."/>
            <person name="Low L."/>
            <person name="Lozovsky E."/>
            <person name="Lu J."/>
            <person name="Luo M."/>
            <person name="Machado C.A."/>
            <person name="Makalowski W."/>
            <person name="Marzo M."/>
            <person name="Matsuda M."/>
            <person name="Matzkin L."/>
            <person name="McAllister B."/>
            <person name="McBride C.S."/>
            <person name="McKernan B."/>
            <person name="McKernan K."/>
            <person name="Mendez-Lago M."/>
            <person name="Minx P."/>
            <person name="Mollenhauer M.U."/>
            <person name="Montooth K."/>
            <person name="Mount S.M."/>
            <person name="Mu X."/>
            <person name="Myers E."/>
            <person name="Negre B."/>
            <person name="Newfeld S."/>
            <person name="Nielsen R."/>
            <person name="Noor M.A."/>
            <person name="O'Grady P."/>
            <person name="Pachter L."/>
            <person name="Papaceit M."/>
            <person name="Parisi M.J."/>
            <person name="Parisi M."/>
            <person name="Parts L."/>
            <person name="Pedersen J.S."/>
            <person name="Pesole G."/>
            <person name="Phillippy A.M."/>
            <person name="Ponting C.P."/>
            <person name="Pop M."/>
            <person name="Porcelli D."/>
            <person name="Powell J.R."/>
            <person name="Prohaska S."/>
            <person name="Pruitt K."/>
            <person name="Puig M."/>
            <person name="Quesneville H."/>
            <person name="Ram K.R."/>
            <person name="Rand D."/>
            <person name="Rasmussen M.D."/>
            <person name="Reed L.K."/>
            <person name="Reenan R."/>
            <person name="Reily A."/>
            <person name="Remington K.A."/>
            <person name="Rieger T.T."/>
            <person name="Ritchie M.G."/>
            <person name="Robin C."/>
            <person name="Rogers Y.H."/>
            <person name="Rohde C."/>
            <person name="Rozas J."/>
            <person name="Rubenfield M.J."/>
            <person name="Ruiz A."/>
            <person name="Russo S."/>
            <person name="Salzberg S.L."/>
            <person name="Sanchez-Gracia A."/>
            <person name="Saranga D.J."/>
            <person name="Sato H."/>
            <person name="Schaeffer S.W."/>
            <person name="Schatz M.C."/>
            <person name="Schlenke T."/>
            <person name="Schwartz R."/>
            <person name="Segarra C."/>
            <person name="Singh R.S."/>
            <person name="Sirot L."/>
            <person name="Sirota M."/>
            <person name="Sisneros N.B."/>
            <person name="Smith C.D."/>
            <person name="Smith T.F."/>
            <person name="Spieth J."/>
            <person name="Stage D.E."/>
            <person name="Stark A."/>
            <person name="Stephan W."/>
            <person name="Strausberg R.L."/>
            <person name="Strempel S."/>
            <person name="Sturgill D."/>
            <person name="Sutton G."/>
            <person name="Sutton G.G."/>
            <person name="Tao W."/>
            <person name="Teichmann S."/>
            <person name="Tobari Y.N."/>
            <person name="Tomimura Y."/>
            <person name="Tsolas J.M."/>
            <person name="Valente V.L."/>
            <person name="Venter E."/>
            <person name="Venter J.C."/>
            <person name="Vicario S."/>
            <person name="Vieira F.G."/>
            <person name="Vilella A.J."/>
            <person name="Villasante A."/>
            <person name="Walenz B."/>
            <person name="Wang J."/>
            <person name="Wasserman M."/>
            <person name="Watts T."/>
            <person name="Wilson D."/>
            <person name="Wilson R.K."/>
            <person name="Wing R.A."/>
            <person name="Wolfner M.F."/>
            <person name="Wong A."/>
            <person name="Wong G.K."/>
            <person name="Wu C.I."/>
            <person name="Wu G."/>
            <person name="Yamamoto D."/>
            <person name="Yang H.P."/>
            <person name="Yang S.P."/>
            <person name="Yorke J.A."/>
            <person name="Yoshida K."/>
            <person name="Zdobnov E."/>
            <person name="Zhang P."/>
            <person name="Zhang Y."/>
            <person name="Zimin A.V."/>
            <person name="Baldwin J."/>
            <person name="Abdouelleil A."/>
            <person name="Abdulkadir J."/>
            <person name="Abebe A."/>
            <person name="Abera B."/>
            <person name="Abreu J."/>
            <person name="Acer S.C."/>
            <person name="Aftuck L."/>
            <person name="Alexander A."/>
            <person name="An P."/>
            <person name="Anderson E."/>
            <person name="Anderson S."/>
            <person name="Arachi H."/>
            <person name="Azer M."/>
            <person name="Bachantsang P."/>
            <person name="Barry A."/>
            <person name="Bayul T."/>
            <person name="Berlin A."/>
            <person name="Bessette D."/>
            <person name="Bloom T."/>
            <person name="Blye J."/>
            <person name="Boguslavskiy L."/>
            <person name="Bonnet C."/>
            <person name="Boukhgalter B."/>
            <person name="Bourzgui I."/>
            <person name="Brown A."/>
            <person name="Cahill P."/>
            <person name="Channer S."/>
            <person name="Cheshatsang Y."/>
            <person name="Chuda L."/>
            <person name="Citroen M."/>
            <person name="Collymore A."/>
            <person name="Cooke P."/>
            <person name="Costello M."/>
            <person name="D'Aco K."/>
            <person name="Daza R."/>
            <person name="De Haan G."/>
            <person name="DeGray S."/>
            <person name="DeMaso C."/>
            <person name="Dhargay N."/>
            <person name="Dooley K."/>
            <person name="Dooley E."/>
            <person name="Doricent M."/>
            <person name="Dorje P."/>
            <person name="Dorjee K."/>
            <person name="Dupes A."/>
            <person name="Elong R."/>
            <person name="Falk J."/>
            <person name="Farina A."/>
            <person name="Faro S."/>
            <person name="Ferguson D."/>
            <person name="Fisher S."/>
            <person name="Foley C.D."/>
            <person name="Franke A."/>
            <person name="Friedrich D."/>
            <person name="Gadbois L."/>
            <person name="Gearin G."/>
            <person name="Gearin C.R."/>
            <person name="Giannoukos G."/>
            <person name="Goode T."/>
            <person name="Graham J."/>
            <person name="Grandbois E."/>
            <person name="Grewal S."/>
            <person name="Gyaltsen K."/>
            <person name="Hafez N."/>
            <person name="Hagos B."/>
            <person name="Hall J."/>
            <person name="Henson C."/>
            <person name="Hollinger A."/>
            <person name="Honan T."/>
            <person name="Huard M.D."/>
            <person name="Hughes L."/>
            <person name="Hurhula B."/>
            <person name="Husby M.E."/>
            <person name="Kamat A."/>
            <person name="Kanga B."/>
            <person name="Kashin S."/>
            <person name="Khazanovich D."/>
            <person name="Kisner P."/>
            <person name="Lance K."/>
            <person name="Lara M."/>
            <person name="Lee W."/>
            <person name="Lennon N."/>
            <person name="Letendre F."/>
            <person name="LeVine R."/>
            <person name="Lipovsky A."/>
            <person name="Liu X."/>
            <person name="Liu J."/>
            <person name="Liu S."/>
            <person name="Lokyitsang T."/>
            <person name="Lokyitsang Y."/>
            <person name="Lubonja R."/>
            <person name="Lui A."/>
            <person name="MacDonald P."/>
            <person name="Magnisalis V."/>
            <person name="Maru K."/>
            <person name="Matthews C."/>
            <person name="McCusker W."/>
            <person name="McDonough S."/>
            <person name="Mehta T."/>
            <person name="Meldrim J."/>
            <person name="Meneus L."/>
            <person name="Mihai O."/>
            <person name="Mihalev A."/>
            <person name="Mihova T."/>
            <person name="Mittelman R."/>
            <person name="Mlenga V."/>
            <person name="Montmayeur A."/>
            <person name="Mulrain L."/>
            <person name="Navidi A."/>
            <person name="Naylor J."/>
            <person name="Negash T."/>
            <person name="Nguyen T."/>
            <person name="Nguyen N."/>
            <person name="Nicol R."/>
            <person name="Norbu C."/>
            <person name="Norbu N."/>
            <person name="Novod N."/>
            <person name="O'Neill B."/>
            <person name="Osman S."/>
            <person name="Markiewicz E."/>
            <person name="Oyono O.L."/>
            <person name="Patti C."/>
            <person name="Phunkhang P."/>
            <person name="Pierre F."/>
            <person name="Priest M."/>
            <person name="Raghuraman S."/>
            <person name="Rege F."/>
            <person name="Reyes R."/>
            <person name="Rise C."/>
            <person name="Rogov P."/>
            <person name="Ross K."/>
            <person name="Ryan E."/>
            <person name="Settipalli S."/>
            <person name="Shea T."/>
            <person name="Sherpa N."/>
            <person name="Shi L."/>
            <person name="Shih D."/>
            <person name="Sparrow T."/>
            <person name="Spaulding J."/>
            <person name="Stalker J."/>
            <person name="Stange-Thomann N."/>
            <person name="Stavropoulos S."/>
            <person name="Stone C."/>
            <person name="Strader C."/>
            <person name="Tesfaye S."/>
            <person name="Thomson T."/>
            <person name="Thoulutsang Y."/>
            <person name="Thoulutsang D."/>
            <person name="Topham K."/>
            <person name="Topping I."/>
            <person name="Tsamla T."/>
            <person name="Vassiliev H."/>
            <person name="Vo A."/>
            <person name="Wangchuk T."/>
            <person name="Wangdi T."/>
            <person name="Weiand M."/>
            <person name="Wilkinson J."/>
            <person name="Wilson A."/>
            <person name="Yadav S."/>
            <person name="Young G."/>
            <person name="Yu Q."/>
            <person name="Zembek L."/>
            <person name="Zhong D."/>
            <person name="Zimmer A."/>
            <person name="Zwirko Z."/>
            <person name="Jaffe D.B."/>
            <person name="Alvarez P."/>
            <person name="Brockman W."/>
            <person name="Butler J."/>
            <person name="Chin C."/>
            <person name="Gnerre S."/>
            <person name="Grabherr M."/>
            <person name="Kleber M."/>
            <person name="Mauceli E."/>
            <person name="MacCallum I."/>
        </authorList>
    </citation>
    <scope>NUCLEOTIDE SEQUENCE [LARGE SCALE GENOMIC DNA]</scope>
    <source>
        <strain evidence="3">Tucson 14030-0811.24</strain>
    </source>
</reference>
<dbReference type="InParanoid" id="B4N3X3"/>
<evidence type="ECO:0000313" key="3">
    <source>
        <dbReference type="Proteomes" id="UP000007798"/>
    </source>
</evidence>
<dbReference type="InterPro" id="IPR031962">
    <property type="entry name" value="DUF4781"/>
</dbReference>
<dbReference type="FunCoup" id="B4N3X3">
    <property type="interactions" value="161"/>
</dbReference>
<dbReference type="OrthoDB" id="6512497at2759"/>
<keyword evidence="3" id="KW-1185">Reference proteome</keyword>
<organism evidence="2 3">
    <name type="scientific">Drosophila willistoni</name>
    <name type="common">Fruit fly</name>
    <dbReference type="NCBI Taxonomy" id="7260"/>
    <lineage>
        <taxon>Eukaryota</taxon>
        <taxon>Metazoa</taxon>
        <taxon>Ecdysozoa</taxon>
        <taxon>Arthropoda</taxon>
        <taxon>Hexapoda</taxon>
        <taxon>Insecta</taxon>
        <taxon>Pterygota</taxon>
        <taxon>Neoptera</taxon>
        <taxon>Endopterygota</taxon>
        <taxon>Diptera</taxon>
        <taxon>Brachycera</taxon>
        <taxon>Muscomorpha</taxon>
        <taxon>Ephydroidea</taxon>
        <taxon>Drosophilidae</taxon>
        <taxon>Drosophila</taxon>
        <taxon>Sophophora</taxon>
    </lineage>
</organism>
<dbReference type="KEGG" id="dwi:6645277"/>
<dbReference type="Pfam" id="PF16013">
    <property type="entry name" value="DUF4781"/>
    <property type="match status" value="1"/>
</dbReference>
<sequence length="679" mass="74565">MAEAIITRTTRRQQEFFAELLGTEEILWDHGTKESLNIKVKELIRDPTIPTAVPETAEEKKKKIALEKQIEVNKRLRETLYNAVWNQRKYSNKQLLSNIIYVLVAGDTTDINFAEDATTWSCHPVFRTRRCVVDSDGQSGNSSDCCMTFVDETGRVYSNWDSYVSDNVLPAGVMVAPHRGIYRLVENVQLRLDKYLTPAASGTKKAIGVLDTTSAIGGITASCVPIAALLSVPVAAPVFAVAGVVGLLSAGYATIRSGSQLVDRSQHEQSINVTEREPRGHWLGVVAGAVGLGAAGASTAIVSATTAGKEVGAIAQLTVNGMNITSIVISGTGVANGVLDLILKYQDGDDVTAVDALQLSASLVLFTHSVYNFRLASTIVNDTANSKIAGYRETLSNRQRRAFDKVSKETIRIRGPTRGKLDVIRNVNEGSKQQFNDLFKINKQLNEKGVKASFASDGADILLNDQVRTNAADLRASAQHNVGPDILGQVSQDIPQSYETGSGTGNRPNTQYRLFTPNPTMQDPGLEPANYAPGVYALELSTIVIKGVRFLLSDYGTALFEHIYNAESFEYAIRRMANELSPEVFNHIMNLTKIFVENLLDDLTSVLKFCISSESVLYQILEEVLKHYRNNLQLEEIQNYTSDILRSVYDYFQSLNPNSYPGLLTKCKHCAGYFHVSQL</sequence>
<evidence type="ECO:0000259" key="1">
    <source>
        <dbReference type="Pfam" id="PF16013"/>
    </source>
</evidence>